<dbReference type="InterPro" id="IPR000620">
    <property type="entry name" value="EamA_dom"/>
</dbReference>
<comment type="similarity">
    <text evidence="2">Belongs to the EamA transporter family.</text>
</comment>
<keyword evidence="3" id="KW-0812">Transmembrane</keyword>
<protein>
    <submittedName>
        <fullName evidence="5">EamA family transporter</fullName>
    </submittedName>
</protein>
<dbReference type="RefSeq" id="WP_206105133.1">
    <property type="nucleotide sequence ID" value="NZ_CP070969.1"/>
</dbReference>
<dbReference type="Pfam" id="PF00892">
    <property type="entry name" value="EamA"/>
    <property type="match status" value="1"/>
</dbReference>
<feature type="domain" description="EamA" evidence="4">
    <location>
        <begin position="7"/>
        <end position="58"/>
    </location>
</feature>
<organism evidence="5 6">
    <name type="scientific">Paenibacillus tianjinensis</name>
    <dbReference type="NCBI Taxonomy" id="2810347"/>
    <lineage>
        <taxon>Bacteria</taxon>
        <taxon>Bacillati</taxon>
        <taxon>Bacillota</taxon>
        <taxon>Bacilli</taxon>
        <taxon>Bacillales</taxon>
        <taxon>Paenibacillaceae</taxon>
        <taxon>Paenibacillus</taxon>
    </lineage>
</organism>
<dbReference type="InterPro" id="IPR037185">
    <property type="entry name" value="EmrE-like"/>
</dbReference>
<keyword evidence="3" id="KW-1133">Transmembrane helix</keyword>
<name>A0ABX7LIA5_9BACL</name>
<gene>
    <name evidence="5" type="ORF">JRJ22_14185</name>
</gene>
<feature type="transmembrane region" description="Helical" evidence="3">
    <location>
        <begin position="33"/>
        <end position="56"/>
    </location>
</feature>
<reference evidence="5 6" key="1">
    <citation type="submission" date="2021-02" db="EMBL/GenBank/DDBJ databases">
        <title>Paenibacillus tianjinensis sp. nov.</title>
        <authorList>
            <person name="Liu H."/>
        </authorList>
    </citation>
    <scope>NUCLEOTIDE SEQUENCE [LARGE SCALE GENOMIC DNA]</scope>
    <source>
        <strain evidence="5 6">TB2019</strain>
    </source>
</reference>
<evidence type="ECO:0000256" key="1">
    <source>
        <dbReference type="ARBA" id="ARBA00004127"/>
    </source>
</evidence>
<dbReference type="SUPFAM" id="SSF103481">
    <property type="entry name" value="Multidrug resistance efflux transporter EmrE"/>
    <property type="match status" value="1"/>
</dbReference>
<evidence type="ECO:0000313" key="5">
    <source>
        <dbReference type="EMBL" id="QSF47782.1"/>
    </source>
</evidence>
<keyword evidence="6" id="KW-1185">Reference proteome</keyword>
<dbReference type="EMBL" id="CP070969">
    <property type="protein sequence ID" value="QSF47782.1"/>
    <property type="molecule type" value="Genomic_DNA"/>
</dbReference>
<proteinExistence type="inferred from homology"/>
<accession>A0ABX7LIA5</accession>
<evidence type="ECO:0000313" key="6">
    <source>
        <dbReference type="Proteomes" id="UP000663452"/>
    </source>
</evidence>
<evidence type="ECO:0000256" key="2">
    <source>
        <dbReference type="ARBA" id="ARBA00007362"/>
    </source>
</evidence>
<evidence type="ECO:0000259" key="4">
    <source>
        <dbReference type="Pfam" id="PF00892"/>
    </source>
</evidence>
<evidence type="ECO:0000256" key="3">
    <source>
        <dbReference type="SAM" id="Phobius"/>
    </source>
</evidence>
<sequence>MASCDFHGFICSVLPYLWWNQGISLSGANKTSLFFNIVPISAMAISALSGESIVWLNSLALL</sequence>
<keyword evidence="3" id="KW-0472">Membrane</keyword>
<dbReference type="Proteomes" id="UP000663452">
    <property type="component" value="Chromosome"/>
</dbReference>
<comment type="subcellular location">
    <subcellularLocation>
        <location evidence="1">Endomembrane system</location>
        <topology evidence="1">Multi-pass membrane protein</topology>
    </subcellularLocation>
</comment>